<evidence type="ECO:0000313" key="1">
    <source>
        <dbReference type="EMBL" id="KAF2822994.1"/>
    </source>
</evidence>
<keyword evidence="2" id="KW-1185">Reference proteome</keyword>
<dbReference type="AlphaFoldDB" id="A0A6A6ZRC1"/>
<dbReference type="Proteomes" id="UP000799424">
    <property type="component" value="Unassembled WGS sequence"/>
</dbReference>
<organism evidence="1 2">
    <name type="scientific">Ophiobolus disseminans</name>
    <dbReference type="NCBI Taxonomy" id="1469910"/>
    <lineage>
        <taxon>Eukaryota</taxon>
        <taxon>Fungi</taxon>
        <taxon>Dikarya</taxon>
        <taxon>Ascomycota</taxon>
        <taxon>Pezizomycotina</taxon>
        <taxon>Dothideomycetes</taxon>
        <taxon>Pleosporomycetidae</taxon>
        <taxon>Pleosporales</taxon>
        <taxon>Pleosporineae</taxon>
        <taxon>Phaeosphaeriaceae</taxon>
        <taxon>Ophiobolus</taxon>
    </lineage>
</organism>
<reference evidence="1" key="1">
    <citation type="journal article" date="2020" name="Stud. Mycol.">
        <title>101 Dothideomycetes genomes: a test case for predicting lifestyles and emergence of pathogens.</title>
        <authorList>
            <person name="Haridas S."/>
            <person name="Albert R."/>
            <person name="Binder M."/>
            <person name="Bloem J."/>
            <person name="Labutti K."/>
            <person name="Salamov A."/>
            <person name="Andreopoulos B."/>
            <person name="Baker S."/>
            <person name="Barry K."/>
            <person name="Bills G."/>
            <person name="Bluhm B."/>
            <person name="Cannon C."/>
            <person name="Castanera R."/>
            <person name="Culley D."/>
            <person name="Daum C."/>
            <person name="Ezra D."/>
            <person name="Gonzalez J."/>
            <person name="Henrissat B."/>
            <person name="Kuo A."/>
            <person name="Liang C."/>
            <person name="Lipzen A."/>
            <person name="Lutzoni F."/>
            <person name="Magnuson J."/>
            <person name="Mondo S."/>
            <person name="Nolan M."/>
            <person name="Ohm R."/>
            <person name="Pangilinan J."/>
            <person name="Park H.-J."/>
            <person name="Ramirez L."/>
            <person name="Alfaro M."/>
            <person name="Sun H."/>
            <person name="Tritt A."/>
            <person name="Yoshinaga Y."/>
            <person name="Zwiers L.-H."/>
            <person name="Turgeon B."/>
            <person name="Goodwin S."/>
            <person name="Spatafora J."/>
            <person name="Crous P."/>
            <person name="Grigoriev I."/>
        </authorList>
    </citation>
    <scope>NUCLEOTIDE SEQUENCE</scope>
    <source>
        <strain evidence="1">CBS 113818</strain>
    </source>
</reference>
<proteinExistence type="predicted"/>
<sequence>MTHNQHTHSHHCQGSQSFMRLPPELRDMVYGFVMAGSPSHVSISSHIPISNLVFLKNTLPGVCFANKVLHGEAVLIFLRCTRLVFADAYPLNVAVAIQSLEVFLAQFGNSCESIRMLTFYEMRRFGSPDEIYAANFASRCLGLQHLVVVSGLIYLTQLVLNGGDMEGDLTVRLLSKAEILARWGLDDLFALTKLESVKFHCTVPR</sequence>
<dbReference type="EMBL" id="MU006233">
    <property type="protein sequence ID" value="KAF2822994.1"/>
    <property type="molecule type" value="Genomic_DNA"/>
</dbReference>
<name>A0A6A6ZRC1_9PLEO</name>
<accession>A0A6A6ZRC1</accession>
<evidence type="ECO:0000313" key="2">
    <source>
        <dbReference type="Proteomes" id="UP000799424"/>
    </source>
</evidence>
<protein>
    <submittedName>
        <fullName evidence="1">Uncharacterized protein</fullName>
    </submittedName>
</protein>
<gene>
    <name evidence="1" type="ORF">CC86DRAFT_74588</name>
</gene>
<dbReference type="OrthoDB" id="3756103at2759"/>